<feature type="compositionally biased region" description="Basic and acidic residues" evidence="9">
    <location>
        <begin position="312"/>
        <end position="322"/>
    </location>
</feature>
<evidence type="ECO:0000256" key="6">
    <source>
        <dbReference type="ARBA" id="ARBA00023015"/>
    </source>
</evidence>
<comment type="similarity">
    <text evidence="3">Belongs to the WHI5/NRM1 family.</text>
</comment>
<evidence type="ECO:0000256" key="3">
    <source>
        <dbReference type="ARBA" id="ARBA00006922"/>
    </source>
</evidence>
<comment type="caution">
    <text evidence="10">The sequence shown here is derived from an EMBL/GenBank/DDBJ whole genome shotgun (WGS) entry which is preliminary data.</text>
</comment>
<keyword evidence="8" id="KW-0539">Nucleus</keyword>
<feature type="compositionally biased region" description="Polar residues" evidence="9">
    <location>
        <begin position="141"/>
        <end position="164"/>
    </location>
</feature>
<comment type="subcellular location">
    <subcellularLocation>
        <location evidence="2">Cytoplasm</location>
    </subcellularLocation>
    <subcellularLocation>
        <location evidence="1">Nucleus</location>
    </subcellularLocation>
</comment>
<name>A0AAV9JAG1_9PEZI</name>
<evidence type="ECO:0000256" key="7">
    <source>
        <dbReference type="ARBA" id="ARBA00023163"/>
    </source>
</evidence>
<sequence length="344" mass="37045">MASPSLHATNDENMALARAVSMATDKLGPRRVLGDVSPNVKMSSPAVGMLKNKPMTGSPLKRSFTAMVEDGAGLTYLKRRRLSGEEAVSQVDGAVEQQSHSVFRGSGSGAGAEEEVTSFRPLQGASLDETDQLATPIVQEPSPTEPNTPSDNGEETQNGSAERRSFSSLINYEPSSQTSNLVIGSTSRAEMLKLRLRVAMYKVRTNQVNVPFASLKIEGQTSPKQASQAVEEAVAALRREAQQTMPLNDHPFPKLLAAPVLRPTSYSSRMIYEPLLPSSPPAPRSPERQQSLSRQIATPAREVRQLSSPPDSADRLAKREETELTSSVVKGRVAEGLLGLRSAV</sequence>
<feature type="region of interest" description="Disordered" evidence="9">
    <location>
        <begin position="136"/>
        <end position="164"/>
    </location>
</feature>
<keyword evidence="6" id="KW-0805">Transcription regulation</keyword>
<keyword evidence="5" id="KW-0678">Repressor</keyword>
<feature type="region of interest" description="Disordered" evidence="9">
    <location>
        <begin position="98"/>
        <end position="117"/>
    </location>
</feature>
<evidence type="ECO:0000256" key="5">
    <source>
        <dbReference type="ARBA" id="ARBA00022491"/>
    </source>
</evidence>
<reference evidence="10 11" key="1">
    <citation type="submission" date="2021-11" db="EMBL/GenBank/DDBJ databases">
        <title>Black yeast isolated from Biological Soil Crust.</title>
        <authorList>
            <person name="Kurbessoian T."/>
        </authorList>
    </citation>
    <scope>NUCLEOTIDE SEQUENCE [LARGE SCALE GENOMIC DNA]</scope>
    <source>
        <strain evidence="10 11">CCFEE 5522</strain>
    </source>
</reference>
<feature type="region of interest" description="Disordered" evidence="9">
    <location>
        <begin position="272"/>
        <end position="326"/>
    </location>
</feature>
<dbReference type="EMBL" id="JAVFHQ010000049">
    <property type="protein sequence ID" value="KAK4541763.1"/>
    <property type="molecule type" value="Genomic_DNA"/>
</dbReference>
<keyword evidence="7" id="KW-0804">Transcription</keyword>
<evidence type="ECO:0000256" key="9">
    <source>
        <dbReference type="SAM" id="MobiDB-lite"/>
    </source>
</evidence>
<dbReference type="InterPro" id="IPR013734">
    <property type="entry name" value="TF_Nrm1/Whi5"/>
</dbReference>
<keyword evidence="11" id="KW-1185">Reference proteome</keyword>
<dbReference type="GO" id="GO:0005634">
    <property type="term" value="C:nucleus"/>
    <property type="evidence" value="ECO:0007669"/>
    <property type="project" value="UniProtKB-SubCell"/>
</dbReference>
<evidence type="ECO:0000256" key="2">
    <source>
        <dbReference type="ARBA" id="ARBA00004496"/>
    </source>
</evidence>
<evidence type="ECO:0000256" key="4">
    <source>
        <dbReference type="ARBA" id="ARBA00022490"/>
    </source>
</evidence>
<gene>
    <name evidence="10" type="ORF">LTR36_007472</name>
</gene>
<dbReference type="AlphaFoldDB" id="A0AAV9JAG1"/>
<proteinExistence type="inferred from homology"/>
<evidence type="ECO:0000256" key="8">
    <source>
        <dbReference type="ARBA" id="ARBA00023242"/>
    </source>
</evidence>
<protein>
    <submittedName>
        <fullName evidence="10">Uncharacterized protein</fullName>
    </submittedName>
</protein>
<accession>A0AAV9JAG1</accession>
<dbReference type="Pfam" id="PF08528">
    <property type="entry name" value="Whi5"/>
    <property type="match status" value="1"/>
</dbReference>
<dbReference type="Proteomes" id="UP001324427">
    <property type="component" value="Unassembled WGS sequence"/>
</dbReference>
<evidence type="ECO:0000313" key="10">
    <source>
        <dbReference type="EMBL" id="KAK4541763.1"/>
    </source>
</evidence>
<keyword evidence="4" id="KW-0963">Cytoplasm</keyword>
<evidence type="ECO:0000313" key="11">
    <source>
        <dbReference type="Proteomes" id="UP001324427"/>
    </source>
</evidence>
<organism evidence="10 11">
    <name type="scientific">Oleoguttula mirabilis</name>
    <dbReference type="NCBI Taxonomy" id="1507867"/>
    <lineage>
        <taxon>Eukaryota</taxon>
        <taxon>Fungi</taxon>
        <taxon>Dikarya</taxon>
        <taxon>Ascomycota</taxon>
        <taxon>Pezizomycotina</taxon>
        <taxon>Dothideomycetes</taxon>
        <taxon>Dothideomycetidae</taxon>
        <taxon>Mycosphaerellales</taxon>
        <taxon>Teratosphaeriaceae</taxon>
        <taxon>Oleoguttula</taxon>
    </lineage>
</organism>
<evidence type="ECO:0000256" key="1">
    <source>
        <dbReference type="ARBA" id="ARBA00004123"/>
    </source>
</evidence>
<dbReference type="GO" id="GO:0005737">
    <property type="term" value="C:cytoplasm"/>
    <property type="evidence" value="ECO:0007669"/>
    <property type="project" value="UniProtKB-SubCell"/>
</dbReference>